<evidence type="ECO:0000313" key="4">
    <source>
        <dbReference type="EMBL" id="KRY01885.1"/>
    </source>
</evidence>
<feature type="domain" description="C2H2-type" evidence="3">
    <location>
        <begin position="36"/>
        <end position="63"/>
    </location>
</feature>
<keyword evidence="1" id="KW-0479">Metal-binding</keyword>
<keyword evidence="1" id="KW-0862">Zinc</keyword>
<gene>
    <name evidence="4" type="primary">ZNF91</name>
    <name evidence="4" type="ORF">T4E_10778</name>
</gene>
<dbReference type="Proteomes" id="UP000054815">
    <property type="component" value="Unassembled WGS sequence"/>
</dbReference>
<dbReference type="SUPFAM" id="SSF57667">
    <property type="entry name" value="beta-beta-alpha zinc fingers"/>
    <property type="match status" value="1"/>
</dbReference>
<dbReference type="InterPro" id="IPR036236">
    <property type="entry name" value="Znf_C2H2_sf"/>
</dbReference>
<feature type="domain" description="C2H2-type" evidence="3">
    <location>
        <begin position="8"/>
        <end position="30"/>
    </location>
</feature>
<keyword evidence="2" id="KW-0472">Membrane</keyword>
<evidence type="ECO:0000256" key="1">
    <source>
        <dbReference type="PROSITE-ProRule" id="PRU00042"/>
    </source>
</evidence>
<evidence type="ECO:0000313" key="5">
    <source>
        <dbReference type="Proteomes" id="UP000054815"/>
    </source>
</evidence>
<keyword evidence="1" id="KW-0863">Zinc-finger</keyword>
<evidence type="ECO:0000259" key="3">
    <source>
        <dbReference type="PROSITE" id="PS50157"/>
    </source>
</evidence>
<dbReference type="PROSITE" id="PS00028">
    <property type="entry name" value="ZINC_FINGER_C2H2_1"/>
    <property type="match status" value="2"/>
</dbReference>
<feature type="transmembrane region" description="Helical" evidence="2">
    <location>
        <begin position="118"/>
        <end position="143"/>
    </location>
</feature>
<name>A0A0V0YP44_TRIPS</name>
<reference evidence="4 5" key="1">
    <citation type="submission" date="2015-01" db="EMBL/GenBank/DDBJ databases">
        <title>Evolution of Trichinella species and genotypes.</title>
        <authorList>
            <person name="Korhonen P.K."/>
            <person name="Edoardo P."/>
            <person name="Giuseppe L.R."/>
            <person name="Gasser R.B."/>
        </authorList>
    </citation>
    <scope>NUCLEOTIDE SEQUENCE [LARGE SCALE GENOMIC DNA]</scope>
    <source>
        <strain evidence="4">ISS141</strain>
    </source>
</reference>
<organism evidence="4 5">
    <name type="scientific">Trichinella pseudospiralis</name>
    <name type="common">Parasitic roundworm</name>
    <dbReference type="NCBI Taxonomy" id="6337"/>
    <lineage>
        <taxon>Eukaryota</taxon>
        <taxon>Metazoa</taxon>
        <taxon>Ecdysozoa</taxon>
        <taxon>Nematoda</taxon>
        <taxon>Enoplea</taxon>
        <taxon>Dorylaimia</taxon>
        <taxon>Trichinellida</taxon>
        <taxon>Trichinellidae</taxon>
        <taxon>Trichinella</taxon>
    </lineage>
</organism>
<proteinExistence type="predicted"/>
<dbReference type="InterPro" id="IPR013087">
    <property type="entry name" value="Znf_C2H2_type"/>
</dbReference>
<dbReference type="SMART" id="SM00355">
    <property type="entry name" value="ZnF_C2H2"/>
    <property type="match status" value="2"/>
</dbReference>
<dbReference type="AlphaFoldDB" id="A0A0V0YP44"/>
<accession>A0A0V0YP44</accession>
<dbReference type="STRING" id="6337.A0A0V0YP44"/>
<dbReference type="Gene3D" id="3.30.160.60">
    <property type="entry name" value="Classic Zinc Finger"/>
    <property type="match status" value="1"/>
</dbReference>
<dbReference type="PROSITE" id="PS50157">
    <property type="entry name" value="ZINC_FINGER_C2H2_2"/>
    <property type="match status" value="2"/>
</dbReference>
<dbReference type="EMBL" id="JYDU01000001">
    <property type="protein sequence ID" value="KRY01885.1"/>
    <property type="molecule type" value="Genomic_DNA"/>
</dbReference>
<keyword evidence="2" id="KW-0812">Transmembrane</keyword>
<sequence length="145" mass="16761">MLMRVVLYRCDTCHKPFKLSSSLRNHKKLHDKYGGFVCHLCGTDFIWQQSLVCHASFHVRAGDALNIQSFLDDNSSMLTILPSLEENTDQLLQESDINMSTVSTDKCYIWKNVYTDCIVLCVTLILIFFLCFLLSYTLILLFYDV</sequence>
<comment type="caution">
    <text evidence="4">The sequence shown here is derived from an EMBL/GenBank/DDBJ whole genome shotgun (WGS) entry which is preliminary data.</text>
</comment>
<evidence type="ECO:0000256" key="2">
    <source>
        <dbReference type="SAM" id="Phobius"/>
    </source>
</evidence>
<keyword evidence="2" id="KW-1133">Transmembrane helix</keyword>
<dbReference type="GO" id="GO:0008270">
    <property type="term" value="F:zinc ion binding"/>
    <property type="evidence" value="ECO:0007669"/>
    <property type="project" value="UniProtKB-KW"/>
</dbReference>
<protein>
    <submittedName>
        <fullName evidence="4">Zinc finger protein 91</fullName>
    </submittedName>
</protein>